<name>A0A6P2D3R1_9BACT</name>
<evidence type="ECO:0000256" key="1">
    <source>
        <dbReference type="ARBA" id="ARBA00010641"/>
    </source>
</evidence>
<dbReference type="EMBL" id="LR593886">
    <property type="protein sequence ID" value="VTR95507.1"/>
    <property type="molecule type" value="Genomic_DNA"/>
</dbReference>
<keyword evidence="4" id="KW-0804">Transcription</keyword>
<dbReference type="Gene3D" id="1.10.10.10">
    <property type="entry name" value="Winged helix-like DNA-binding domain superfamily/Winged helix DNA-binding domain"/>
    <property type="match status" value="1"/>
</dbReference>
<sequence length="544" mass="59002">MSYPASRILAATRSELAEPTDAELLARFVNDRDAGAFELLVWRHAGLVLRACRSVLGDHHAAEDAAQAVFLALARQAPAVGRLGSVTGWLFRVARRVAYRATRRRVLPTVSTTDLDALPADLDALPVAPALIPDQNFDLVLHEELDRLSEPHRTLVLLCFFEGLTHAEAARRLGWPVGTVASRVARAKDKLADRLIQRGVSLSVLAPVALAVSPSFVTATTRAAVAFATTRRTLVADTVFELAKQEIRMTLAKKVLNLAIGAVIVCCALALGLRSSAEPPSVSPPPQAVPVAKEPAKKPPQAVVSKTFAVAPITTELQRRLYRGAGPNSTAVVIVDGAALFKDPKTLNTDALNLKELQTALESLRPEKGRSVAHIEMHYGRDRTSGNCIDWLDSALIGTLVSAGFVPSDPTHRTISHNSAFSFEDYVAPLKDNKGTDDTENGVGDERVRAYPVRTPLSRALTQSVGGVVEVYPRLVCKTDDWVPEGVDKSAVAALEKLKLAKGQRINFLWNIRPERDSQTSERIQSVCERWVKNAGLELGQLSY</sequence>
<evidence type="ECO:0000313" key="8">
    <source>
        <dbReference type="Proteomes" id="UP000464178"/>
    </source>
</evidence>
<dbReference type="GO" id="GO:0006352">
    <property type="term" value="P:DNA-templated transcription initiation"/>
    <property type="evidence" value="ECO:0007669"/>
    <property type="project" value="InterPro"/>
</dbReference>
<dbReference type="NCBIfam" id="TIGR02937">
    <property type="entry name" value="sigma70-ECF"/>
    <property type="match status" value="1"/>
</dbReference>
<evidence type="ECO:0000313" key="7">
    <source>
        <dbReference type="EMBL" id="VTR95507.1"/>
    </source>
</evidence>
<evidence type="ECO:0000256" key="2">
    <source>
        <dbReference type="ARBA" id="ARBA00023015"/>
    </source>
</evidence>
<dbReference type="Pfam" id="PF04542">
    <property type="entry name" value="Sigma70_r2"/>
    <property type="match status" value="1"/>
</dbReference>
<evidence type="ECO:0000256" key="4">
    <source>
        <dbReference type="ARBA" id="ARBA00023163"/>
    </source>
</evidence>
<dbReference type="Pfam" id="PF08281">
    <property type="entry name" value="Sigma70_r4_2"/>
    <property type="match status" value="1"/>
</dbReference>
<evidence type="ECO:0000256" key="3">
    <source>
        <dbReference type="ARBA" id="ARBA00023082"/>
    </source>
</evidence>
<dbReference type="Proteomes" id="UP000464178">
    <property type="component" value="Chromosome"/>
</dbReference>
<dbReference type="SUPFAM" id="SSF88659">
    <property type="entry name" value="Sigma3 and sigma4 domains of RNA polymerase sigma factors"/>
    <property type="match status" value="1"/>
</dbReference>
<keyword evidence="2" id="KW-0805">Transcription regulation</keyword>
<dbReference type="InterPro" id="IPR039425">
    <property type="entry name" value="RNA_pol_sigma-70-like"/>
</dbReference>
<evidence type="ECO:0000259" key="5">
    <source>
        <dbReference type="Pfam" id="PF04542"/>
    </source>
</evidence>
<organism evidence="7 8">
    <name type="scientific">Gemmata massiliana</name>
    <dbReference type="NCBI Taxonomy" id="1210884"/>
    <lineage>
        <taxon>Bacteria</taxon>
        <taxon>Pseudomonadati</taxon>
        <taxon>Planctomycetota</taxon>
        <taxon>Planctomycetia</taxon>
        <taxon>Gemmatales</taxon>
        <taxon>Gemmataceae</taxon>
        <taxon>Gemmata</taxon>
    </lineage>
</organism>
<evidence type="ECO:0000259" key="6">
    <source>
        <dbReference type="Pfam" id="PF08281"/>
    </source>
</evidence>
<feature type="domain" description="RNA polymerase sigma-70 region 2" evidence="5">
    <location>
        <begin position="41"/>
        <end position="105"/>
    </location>
</feature>
<keyword evidence="3" id="KW-0731">Sigma factor</keyword>
<dbReference type="RefSeq" id="WP_162669912.1">
    <property type="nucleotide sequence ID" value="NZ_LR593886.1"/>
</dbReference>
<dbReference type="InterPro" id="IPR007627">
    <property type="entry name" value="RNA_pol_sigma70_r2"/>
</dbReference>
<proteinExistence type="inferred from homology"/>
<dbReference type="SUPFAM" id="SSF88946">
    <property type="entry name" value="Sigma2 domain of RNA polymerase sigma factors"/>
    <property type="match status" value="1"/>
</dbReference>
<dbReference type="InterPro" id="IPR036388">
    <property type="entry name" value="WH-like_DNA-bd_sf"/>
</dbReference>
<dbReference type="InterPro" id="IPR013249">
    <property type="entry name" value="RNA_pol_sigma70_r4_t2"/>
</dbReference>
<accession>A0A6P2D3R1</accession>
<dbReference type="AlphaFoldDB" id="A0A6P2D3R1"/>
<keyword evidence="8" id="KW-1185">Reference proteome</keyword>
<evidence type="ECO:0008006" key="9">
    <source>
        <dbReference type="Google" id="ProtNLM"/>
    </source>
</evidence>
<dbReference type="InterPro" id="IPR014284">
    <property type="entry name" value="RNA_pol_sigma-70_dom"/>
</dbReference>
<gene>
    <name evidence="7" type="ORF">SOIL9_22070</name>
</gene>
<dbReference type="PANTHER" id="PTHR43133:SF51">
    <property type="entry name" value="RNA POLYMERASE SIGMA FACTOR"/>
    <property type="match status" value="1"/>
</dbReference>
<feature type="domain" description="RNA polymerase sigma factor 70 region 4 type 2" evidence="6">
    <location>
        <begin position="141"/>
        <end position="191"/>
    </location>
</feature>
<dbReference type="GO" id="GO:0016987">
    <property type="term" value="F:sigma factor activity"/>
    <property type="evidence" value="ECO:0007669"/>
    <property type="project" value="UniProtKB-KW"/>
</dbReference>
<dbReference type="KEGG" id="gms:SOIL9_22070"/>
<comment type="similarity">
    <text evidence="1">Belongs to the sigma-70 factor family. ECF subfamily.</text>
</comment>
<dbReference type="CDD" id="cd06171">
    <property type="entry name" value="Sigma70_r4"/>
    <property type="match status" value="1"/>
</dbReference>
<dbReference type="Gene3D" id="1.10.1740.10">
    <property type="match status" value="1"/>
</dbReference>
<reference evidence="7 8" key="1">
    <citation type="submission" date="2019-05" db="EMBL/GenBank/DDBJ databases">
        <authorList>
            <consortium name="Science for Life Laboratories"/>
        </authorList>
    </citation>
    <scope>NUCLEOTIDE SEQUENCE [LARGE SCALE GENOMIC DNA]</scope>
    <source>
        <strain evidence="7">Soil9</strain>
    </source>
</reference>
<protein>
    <recommendedName>
        <fullName evidence="9">ECF RNA polymerase sigma factor SigE</fullName>
    </recommendedName>
</protein>
<dbReference type="InterPro" id="IPR013325">
    <property type="entry name" value="RNA_pol_sigma_r2"/>
</dbReference>
<dbReference type="InterPro" id="IPR013324">
    <property type="entry name" value="RNA_pol_sigma_r3/r4-like"/>
</dbReference>
<dbReference type="PANTHER" id="PTHR43133">
    <property type="entry name" value="RNA POLYMERASE ECF-TYPE SIGMA FACTO"/>
    <property type="match status" value="1"/>
</dbReference>
<dbReference type="GO" id="GO:0003677">
    <property type="term" value="F:DNA binding"/>
    <property type="evidence" value="ECO:0007669"/>
    <property type="project" value="InterPro"/>
</dbReference>